<evidence type="ECO:0000256" key="5">
    <source>
        <dbReference type="ARBA" id="ARBA00022723"/>
    </source>
</evidence>
<sequence>MNIRVIELPLDFGASRRGSDMGPSAMRLAGLKQVLTELGHTCEESFPGISVPAQEFLEEGDPQVRFLAPIAKACTSLAERVEQAVDAGAFPLVLGGDHSIAIGTLSGLGAAYKKRNLRWGTLWVDAHGDFNTPESTPSGNIHGMSLAVACGYGHHELVNLYGRFRKLDPANVALVGVRDLDPLEKVNMRQAGVTVFTMTEVDRLGIAETSRKIVEFFKARVDRLHVSVDMDVMDPMIAPGVGIPLSGGFSYREVLLLAEELAASGLLASAELVEVNPVLDVRNQTARMAVEIAGRLLGAKVF</sequence>
<dbReference type="InterPro" id="IPR023696">
    <property type="entry name" value="Ureohydrolase_dom_sf"/>
</dbReference>
<feature type="binding site" evidence="10">
    <location>
        <position position="127"/>
    </location>
    <ligand>
        <name>Mn(2+)</name>
        <dbReference type="ChEBI" id="CHEBI:29035"/>
        <label>1</label>
    </ligand>
</feature>
<dbReference type="NCBIfam" id="TIGR01229">
    <property type="entry name" value="rocF_arginase"/>
    <property type="match status" value="1"/>
</dbReference>
<dbReference type="InterPro" id="IPR020855">
    <property type="entry name" value="Ureohydrolase_Mn_BS"/>
</dbReference>
<dbReference type="PROSITE" id="PS51409">
    <property type="entry name" value="ARGINASE_2"/>
    <property type="match status" value="1"/>
</dbReference>
<dbReference type="Gene3D" id="3.40.800.10">
    <property type="entry name" value="Ureohydrolase domain"/>
    <property type="match status" value="1"/>
</dbReference>
<feature type="binding site" evidence="10">
    <location>
        <position position="129"/>
    </location>
    <ligand>
        <name>Mn(2+)</name>
        <dbReference type="ChEBI" id="CHEBI:29035"/>
        <label>1</label>
    </ligand>
</feature>
<evidence type="ECO:0000256" key="7">
    <source>
        <dbReference type="ARBA" id="ARBA00023211"/>
    </source>
</evidence>
<comment type="catalytic activity">
    <reaction evidence="8 13">
        <text>L-arginine + H2O = urea + L-ornithine</text>
        <dbReference type="Rhea" id="RHEA:20569"/>
        <dbReference type="ChEBI" id="CHEBI:15377"/>
        <dbReference type="ChEBI" id="CHEBI:16199"/>
        <dbReference type="ChEBI" id="CHEBI:32682"/>
        <dbReference type="ChEBI" id="CHEBI:46911"/>
        <dbReference type="EC" id="3.5.3.1"/>
    </reaction>
</comment>
<keyword evidence="6 12" id="KW-0378">Hydrolase</keyword>
<feature type="binding site" evidence="10">
    <location>
        <position position="98"/>
    </location>
    <ligand>
        <name>Mn(2+)</name>
        <dbReference type="ChEBI" id="CHEBI:29035"/>
        <label>1</label>
    </ligand>
</feature>
<comment type="caution">
    <text evidence="14">The sequence shown here is derived from an EMBL/GenBank/DDBJ whole genome shotgun (WGS) entry which is preliminary data.</text>
</comment>
<dbReference type="AlphaFoldDB" id="A0A7C3EED1"/>
<evidence type="ECO:0000256" key="1">
    <source>
        <dbReference type="ARBA" id="ARBA00005098"/>
    </source>
</evidence>
<protein>
    <recommendedName>
        <fullName evidence="3 9">Arginase</fullName>
        <ecNumber evidence="2 9">3.5.3.1</ecNumber>
    </recommendedName>
</protein>
<feature type="binding site" evidence="10">
    <location>
        <position position="231"/>
    </location>
    <ligand>
        <name>Mn(2+)</name>
        <dbReference type="ChEBI" id="CHEBI:29035"/>
        <label>1</label>
    </ligand>
</feature>
<evidence type="ECO:0000256" key="10">
    <source>
        <dbReference type="PIRSR" id="PIRSR036979-1"/>
    </source>
</evidence>
<evidence type="ECO:0000256" key="4">
    <source>
        <dbReference type="ARBA" id="ARBA00022503"/>
    </source>
</evidence>
<dbReference type="CDD" id="cd09989">
    <property type="entry name" value="Arginase"/>
    <property type="match status" value="1"/>
</dbReference>
<comment type="pathway">
    <text evidence="1">Nitrogen metabolism; urea cycle; L-ornithine and urea from L-arginine: step 1/1.</text>
</comment>
<dbReference type="EMBL" id="DSVL01000399">
    <property type="protein sequence ID" value="HFH30390.1"/>
    <property type="molecule type" value="Genomic_DNA"/>
</dbReference>
<dbReference type="Pfam" id="PF00491">
    <property type="entry name" value="Arginase"/>
    <property type="match status" value="1"/>
</dbReference>
<evidence type="ECO:0000256" key="9">
    <source>
        <dbReference type="NCBIfam" id="TIGR01229"/>
    </source>
</evidence>
<evidence type="ECO:0000256" key="3">
    <source>
        <dbReference type="ARBA" id="ARBA00018123"/>
    </source>
</evidence>
<feature type="binding site" evidence="10">
    <location>
        <position position="125"/>
    </location>
    <ligand>
        <name>Mn(2+)</name>
        <dbReference type="ChEBI" id="CHEBI:29035"/>
        <label>1</label>
    </ligand>
</feature>
<evidence type="ECO:0000256" key="2">
    <source>
        <dbReference type="ARBA" id="ARBA00012168"/>
    </source>
</evidence>
<keyword evidence="5 10" id="KW-0479">Metal-binding</keyword>
<organism evidence="14">
    <name type="scientific">Gracilinema caldarium</name>
    <dbReference type="NCBI Taxonomy" id="215591"/>
    <lineage>
        <taxon>Bacteria</taxon>
        <taxon>Pseudomonadati</taxon>
        <taxon>Spirochaetota</taxon>
        <taxon>Spirochaetia</taxon>
        <taxon>Spirochaetales</taxon>
        <taxon>Breznakiellaceae</taxon>
        <taxon>Gracilinema</taxon>
    </lineage>
</organism>
<dbReference type="SUPFAM" id="SSF52768">
    <property type="entry name" value="Arginase/deacetylase"/>
    <property type="match status" value="1"/>
</dbReference>
<evidence type="ECO:0000256" key="13">
    <source>
        <dbReference type="RuleBase" id="RU361159"/>
    </source>
</evidence>
<evidence type="ECO:0000256" key="6">
    <source>
        <dbReference type="ARBA" id="ARBA00022801"/>
    </source>
</evidence>
<evidence type="ECO:0000256" key="12">
    <source>
        <dbReference type="RuleBase" id="RU003684"/>
    </source>
</evidence>
<dbReference type="GO" id="GO:0004053">
    <property type="term" value="F:arginase activity"/>
    <property type="evidence" value="ECO:0007669"/>
    <property type="project" value="UniProtKB-UniRule"/>
</dbReference>
<accession>A0A7C3EED1</accession>
<dbReference type="GO" id="GO:0005737">
    <property type="term" value="C:cytoplasm"/>
    <property type="evidence" value="ECO:0007669"/>
    <property type="project" value="TreeGrafter"/>
</dbReference>
<dbReference type="PIRSF" id="PIRSF036979">
    <property type="entry name" value="Arginase"/>
    <property type="match status" value="1"/>
</dbReference>
<evidence type="ECO:0000256" key="8">
    <source>
        <dbReference type="ARBA" id="ARBA00047391"/>
    </source>
</evidence>
<dbReference type="FunFam" id="3.40.800.10:FF:000012">
    <property type="entry name" value="Arginase"/>
    <property type="match status" value="1"/>
</dbReference>
<dbReference type="PANTHER" id="PTHR43782">
    <property type="entry name" value="ARGINASE"/>
    <property type="match status" value="1"/>
</dbReference>
<comment type="cofactor">
    <cofactor evidence="10 13">
        <name>Mn(2+)</name>
        <dbReference type="ChEBI" id="CHEBI:29035"/>
    </cofactor>
    <text evidence="10 13">Binds 2 manganese ions per subunit.</text>
</comment>
<dbReference type="UniPathway" id="UPA00158">
    <property type="reaction ID" value="UER00270"/>
</dbReference>
<dbReference type="EC" id="3.5.3.1" evidence="2 9"/>
<proteinExistence type="inferred from homology"/>
<comment type="similarity">
    <text evidence="11 12">Belongs to the arginase family.</text>
</comment>
<evidence type="ECO:0000313" key="14">
    <source>
        <dbReference type="EMBL" id="HFH30390.1"/>
    </source>
</evidence>
<dbReference type="InterPro" id="IPR014033">
    <property type="entry name" value="Arginase"/>
</dbReference>
<dbReference type="PRINTS" id="PR00116">
    <property type="entry name" value="ARGINASE"/>
</dbReference>
<dbReference type="PROSITE" id="PS01053">
    <property type="entry name" value="ARGINASE_1"/>
    <property type="match status" value="1"/>
</dbReference>
<keyword evidence="4 13" id="KW-0056">Arginine metabolism</keyword>
<dbReference type="GO" id="GO:0006525">
    <property type="term" value="P:arginine metabolic process"/>
    <property type="evidence" value="ECO:0007669"/>
    <property type="project" value="UniProtKB-KW"/>
</dbReference>
<dbReference type="InterPro" id="IPR006035">
    <property type="entry name" value="Ureohydrolase"/>
</dbReference>
<evidence type="ECO:0000256" key="11">
    <source>
        <dbReference type="PROSITE-ProRule" id="PRU00742"/>
    </source>
</evidence>
<gene>
    <name evidence="14" type="primary">rocF</name>
    <name evidence="14" type="ORF">ENS59_12930</name>
</gene>
<dbReference type="GO" id="GO:0030145">
    <property type="term" value="F:manganese ion binding"/>
    <property type="evidence" value="ECO:0007669"/>
    <property type="project" value="TreeGrafter"/>
</dbReference>
<dbReference type="GO" id="GO:0000050">
    <property type="term" value="P:urea cycle"/>
    <property type="evidence" value="ECO:0007669"/>
    <property type="project" value="UniProtKB-UniPathway"/>
</dbReference>
<keyword evidence="7 10" id="KW-0464">Manganese</keyword>
<dbReference type="PANTHER" id="PTHR43782:SF3">
    <property type="entry name" value="ARGINASE"/>
    <property type="match status" value="1"/>
</dbReference>
<name>A0A7C3EED1_9SPIR</name>
<feature type="binding site" evidence="10">
    <location>
        <position position="229"/>
    </location>
    <ligand>
        <name>Mn(2+)</name>
        <dbReference type="ChEBI" id="CHEBI:29035"/>
        <label>1</label>
    </ligand>
</feature>
<reference evidence="14" key="1">
    <citation type="journal article" date="2020" name="mSystems">
        <title>Genome- and Community-Level Interaction Insights into Carbon Utilization and Element Cycling Functions of Hydrothermarchaeota in Hydrothermal Sediment.</title>
        <authorList>
            <person name="Zhou Z."/>
            <person name="Liu Y."/>
            <person name="Xu W."/>
            <person name="Pan J."/>
            <person name="Luo Z.H."/>
            <person name="Li M."/>
        </authorList>
    </citation>
    <scope>NUCLEOTIDE SEQUENCE [LARGE SCALE GENOMIC DNA]</scope>
    <source>
        <strain evidence="14">SpSt-503</strain>
    </source>
</reference>